<keyword evidence="2" id="KW-0680">Restriction system</keyword>
<dbReference type="CDD" id="cd16961">
    <property type="entry name" value="RMtype1_S_TRD-CR_like"/>
    <property type="match status" value="1"/>
</dbReference>
<protein>
    <submittedName>
        <fullName evidence="5">Type I restriction modification DNA specificity domain-containing protein</fullName>
    </submittedName>
</protein>
<keyword evidence="6" id="KW-1185">Reference proteome</keyword>
<evidence type="ECO:0000313" key="5">
    <source>
        <dbReference type="EMBL" id="SFR05262.1"/>
    </source>
</evidence>
<dbReference type="PANTHER" id="PTHR30408">
    <property type="entry name" value="TYPE-1 RESTRICTION ENZYME ECOKI SPECIFICITY PROTEIN"/>
    <property type="match status" value="1"/>
</dbReference>
<dbReference type="Proteomes" id="UP000199584">
    <property type="component" value="Unassembled WGS sequence"/>
</dbReference>
<dbReference type="SUPFAM" id="SSF116734">
    <property type="entry name" value="DNA methylase specificity domain"/>
    <property type="match status" value="1"/>
</dbReference>
<keyword evidence="3" id="KW-0238">DNA-binding</keyword>
<dbReference type="Gene3D" id="3.90.220.20">
    <property type="entry name" value="DNA methylase specificity domains"/>
    <property type="match status" value="1"/>
</dbReference>
<dbReference type="PANTHER" id="PTHR30408:SF12">
    <property type="entry name" value="TYPE I RESTRICTION ENZYME MJAVIII SPECIFICITY SUBUNIT"/>
    <property type="match status" value="1"/>
</dbReference>
<evidence type="ECO:0000313" key="6">
    <source>
        <dbReference type="Proteomes" id="UP000199584"/>
    </source>
</evidence>
<dbReference type="InterPro" id="IPR000055">
    <property type="entry name" value="Restrct_endonuc_typeI_TRD"/>
</dbReference>
<organism evidence="5 6">
    <name type="scientific">Desulfoscipio geothermicus DSM 3669</name>
    <dbReference type="NCBI Taxonomy" id="1121426"/>
    <lineage>
        <taxon>Bacteria</taxon>
        <taxon>Bacillati</taxon>
        <taxon>Bacillota</taxon>
        <taxon>Clostridia</taxon>
        <taxon>Eubacteriales</taxon>
        <taxon>Desulfallaceae</taxon>
        <taxon>Desulfoscipio</taxon>
    </lineage>
</organism>
<evidence type="ECO:0000256" key="1">
    <source>
        <dbReference type="ARBA" id="ARBA00010923"/>
    </source>
</evidence>
<accession>A0A1I6DIT9</accession>
<name>A0A1I6DIT9_9FIRM</name>
<evidence type="ECO:0000259" key="4">
    <source>
        <dbReference type="Pfam" id="PF01420"/>
    </source>
</evidence>
<dbReference type="STRING" id="39060.SAMN05660706_111104"/>
<comment type="similarity">
    <text evidence="1">Belongs to the type-I restriction system S methylase family.</text>
</comment>
<reference evidence="6" key="1">
    <citation type="submission" date="2016-10" db="EMBL/GenBank/DDBJ databases">
        <authorList>
            <person name="Varghese N."/>
            <person name="Submissions S."/>
        </authorList>
    </citation>
    <scope>NUCLEOTIDE SEQUENCE [LARGE SCALE GENOMIC DNA]</scope>
    <source>
        <strain evidence="6">DSM 3669</strain>
    </source>
</reference>
<dbReference type="GO" id="GO:0003677">
    <property type="term" value="F:DNA binding"/>
    <property type="evidence" value="ECO:0007669"/>
    <property type="project" value="UniProtKB-KW"/>
</dbReference>
<dbReference type="Pfam" id="PF01420">
    <property type="entry name" value="Methylase_S"/>
    <property type="match status" value="1"/>
</dbReference>
<evidence type="ECO:0000256" key="3">
    <source>
        <dbReference type="ARBA" id="ARBA00023125"/>
    </source>
</evidence>
<feature type="domain" description="Type I restriction modification DNA specificity" evidence="4">
    <location>
        <begin position="16"/>
        <end position="175"/>
    </location>
</feature>
<evidence type="ECO:0000256" key="2">
    <source>
        <dbReference type="ARBA" id="ARBA00022747"/>
    </source>
</evidence>
<dbReference type="RefSeq" id="WP_207545154.1">
    <property type="nucleotide sequence ID" value="NZ_FOYM01000011.1"/>
</dbReference>
<proteinExistence type="inferred from homology"/>
<dbReference type="InterPro" id="IPR044946">
    <property type="entry name" value="Restrct_endonuc_typeI_TRD_sf"/>
</dbReference>
<sequence>MVYANAITLLQHKKLSDVMKTKLKEIASIQMGYSFRTRLESIGTGTIAVIQMKDLTVQNRVDCSGLIRINIEKLKDQHLAKPGDIIFRSRGQATTSAILLDDPGKAVVAAPLIRIRVTEDSVLPEYLNWFINQIPAQTFLASYAAGTAQKMISKQALENLEVFIPSLARQRTIIKLASLAEEEQSLITKIADKRRQYIALALIKLAKGE</sequence>
<gene>
    <name evidence="5" type="ORF">SAMN05660706_111104</name>
</gene>
<dbReference type="AlphaFoldDB" id="A0A1I6DIT9"/>
<dbReference type="InterPro" id="IPR052021">
    <property type="entry name" value="Type-I_RS_S_subunit"/>
</dbReference>
<dbReference type="GO" id="GO:0009307">
    <property type="term" value="P:DNA restriction-modification system"/>
    <property type="evidence" value="ECO:0007669"/>
    <property type="project" value="UniProtKB-KW"/>
</dbReference>
<dbReference type="EMBL" id="FOYM01000011">
    <property type="protein sequence ID" value="SFR05262.1"/>
    <property type="molecule type" value="Genomic_DNA"/>
</dbReference>